<dbReference type="AlphaFoldDB" id="A0AAV3YKM8"/>
<comment type="caution">
    <text evidence="1">The sequence shown here is derived from an EMBL/GenBank/DDBJ whole genome shotgun (WGS) entry which is preliminary data.</text>
</comment>
<proteinExistence type="predicted"/>
<accession>A0AAV3YKM8</accession>
<evidence type="ECO:0000313" key="1">
    <source>
        <dbReference type="EMBL" id="GFN82902.1"/>
    </source>
</evidence>
<keyword evidence="2" id="KW-1185">Reference proteome</keyword>
<dbReference type="EMBL" id="BLXT01001042">
    <property type="protein sequence ID" value="GFN82902.1"/>
    <property type="molecule type" value="Genomic_DNA"/>
</dbReference>
<reference evidence="1 2" key="1">
    <citation type="journal article" date="2021" name="Elife">
        <title>Chloroplast acquisition without the gene transfer in kleptoplastic sea slugs, Plakobranchus ocellatus.</title>
        <authorList>
            <person name="Maeda T."/>
            <person name="Takahashi S."/>
            <person name="Yoshida T."/>
            <person name="Shimamura S."/>
            <person name="Takaki Y."/>
            <person name="Nagai Y."/>
            <person name="Toyoda A."/>
            <person name="Suzuki Y."/>
            <person name="Arimoto A."/>
            <person name="Ishii H."/>
            <person name="Satoh N."/>
            <person name="Nishiyama T."/>
            <person name="Hasebe M."/>
            <person name="Maruyama T."/>
            <person name="Minagawa J."/>
            <person name="Obokata J."/>
            <person name="Shigenobu S."/>
        </authorList>
    </citation>
    <scope>NUCLEOTIDE SEQUENCE [LARGE SCALE GENOMIC DNA]</scope>
</reference>
<evidence type="ECO:0000313" key="2">
    <source>
        <dbReference type="Proteomes" id="UP000735302"/>
    </source>
</evidence>
<name>A0AAV3YKM8_9GAST</name>
<protein>
    <submittedName>
        <fullName evidence="1">Uncharacterized protein</fullName>
    </submittedName>
</protein>
<gene>
    <name evidence="1" type="ORF">PoB_000940800</name>
</gene>
<organism evidence="1 2">
    <name type="scientific">Plakobranchus ocellatus</name>
    <dbReference type="NCBI Taxonomy" id="259542"/>
    <lineage>
        <taxon>Eukaryota</taxon>
        <taxon>Metazoa</taxon>
        <taxon>Spiralia</taxon>
        <taxon>Lophotrochozoa</taxon>
        <taxon>Mollusca</taxon>
        <taxon>Gastropoda</taxon>
        <taxon>Heterobranchia</taxon>
        <taxon>Euthyneura</taxon>
        <taxon>Panpulmonata</taxon>
        <taxon>Sacoglossa</taxon>
        <taxon>Placobranchoidea</taxon>
        <taxon>Plakobranchidae</taxon>
        <taxon>Plakobranchus</taxon>
    </lineage>
</organism>
<dbReference type="Proteomes" id="UP000735302">
    <property type="component" value="Unassembled WGS sequence"/>
</dbReference>
<sequence length="81" mass="9089">MQRVTDMTAARFLFIKEGMEATGLTKVKCLGGHMCDRNQPFTEETRATDVVIMGVTGDLSMVRRFTEVDQLILPVQNMGSY</sequence>